<dbReference type="EMBL" id="BARW01007170">
    <property type="protein sequence ID" value="GAI85339.1"/>
    <property type="molecule type" value="Genomic_DNA"/>
</dbReference>
<accession>X1TZ53</accession>
<reference evidence="1" key="1">
    <citation type="journal article" date="2014" name="Front. Microbiol.">
        <title>High frequency of phylogenetically diverse reductive dehalogenase-homologous genes in deep subseafloor sedimentary metagenomes.</title>
        <authorList>
            <person name="Kawai M."/>
            <person name="Futagami T."/>
            <person name="Toyoda A."/>
            <person name="Takaki Y."/>
            <person name="Nishi S."/>
            <person name="Hori S."/>
            <person name="Arai W."/>
            <person name="Tsubouchi T."/>
            <person name="Morono Y."/>
            <person name="Uchiyama I."/>
            <person name="Ito T."/>
            <person name="Fujiyama A."/>
            <person name="Inagaki F."/>
            <person name="Takami H."/>
        </authorList>
    </citation>
    <scope>NUCLEOTIDE SEQUENCE</scope>
    <source>
        <strain evidence="1">Expedition CK06-06</strain>
    </source>
</reference>
<name>X1TZ53_9ZZZZ</name>
<organism evidence="1">
    <name type="scientific">marine sediment metagenome</name>
    <dbReference type="NCBI Taxonomy" id="412755"/>
    <lineage>
        <taxon>unclassified sequences</taxon>
        <taxon>metagenomes</taxon>
        <taxon>ecological metagenomes</taxon>
    </lineage>
</organism>
<gene>
    <name evidence="1" type="ORF">S12H4_14988</name>
</gene>
<evidence type="ECO:0000313" key="1">
    <source>
        <dbReference type="EMBL" id="GAI85339.1"/>
    </source>
</evidence>
<comment type="caution">
    <text evidence="1">The sequence shown here is derived from an EMBL/GenBank/DDBJ whole genome shotgun (WGS) entry which is preliminary data.</text>
</comment>
<feature type="non-terminal residue" evidence="1">
    <location>
        <position position="42"/>
    </location>
</feature>
<proteinExistence type="predicted"/>
<dbReference type="AlphaFoldDB" id="X1TZ53"/>
<sequence length="42" mass="4965">MRVSHYIQDNKTSRYPSDFIFFDTETTPKVLVNGDIDQPFKL</sequence>
<protein>
    <submittedName>
        <fullName evidence="1">Uncharacterized protein</fullName>
    </submittedName>
</protein>